<dbReference type="EMBL" id="JTDY01003663">
    <property type="protein sequence ID" value="KOB69194.1"/>
    <property type="molecule type" value="Genomic_DNA"/>
</dbReference>
<evidence type="ECO:0000313" key="2">
    <source>
        <dbReference type="EMBL" id="KOB69194.1"/>
    </source>
</evidence>
<keyword evidence="3" id="KW-1185">Reference proteome</keyword>
<feature type="non-terminal residue" evidence="2">
    <location>
        <position position="197"/>
    </location>
</feature>
<evidence type="ECO:0000313" key="3">
    <source>
        <dbReference type="Proteomes" id="UP000037510"/>
    </source>
</evidence>
<proteinExistence type="predicted"/>
<protein>
    <submittedName>
        <fullName evidence="2">Uncharacterized protein</fullName>
    </submittedName>
</protein>
<feature type="non-terminal residue" evidence="2">
    <location>
        <position position="1"/>
    </location>
</feature>
<sequence length="197" mass="22110">ASPDEDAAISDDFRRNHSARRGSKSLPASPHTSPTSRRKMNSNRRISPLPPPRCARRMPWTLDCKFNRSWLSIALLGYKKDLSTSTSTLCEEDALDTRLQALLGYKKGLSTSTSTLCEEDALDTRLQALLGYKKDLTTSTSTLCEEDALDTRLQAPRGKEPQSILKDAPRQTRPTKATIRPRPSELREMNFWSPTSM</sequence>
<accession>A0A0L7L1R2</accession>
<dbReference type="AlphaFoldDB" id="A0A0L7L1R2"/>
<evidence type="ECO:0000256" key="1">
    <source>
        <dbReference type="SAM" id="MobiDB-lite"/>
    </source>
</evidence>
<feature type="region of interest" description="Disordered" evidence="1">
    <location>
        <begin position="154"/>
        <end position="197"/>
    </location>
</feature>
<feature type="region of interest" description="Disordered" evidence="1">
    <location>
        <begin position="1"/>
        <end position="52"/>
    </location>
</feature>
<organism evidence="2 3">
    <name type="scientific">Operophtera brumata</name>
    <name type="common">Winter moth</name>
    <name type="synonym">Phalaena brumata</name>
    <dbReference type="NCBI Taxonomy" id="104452"/>
    <lineage>
        <taxon>Eukaryota</taxon>
        <taxon>Metazoa</taxon>
        <taxon>Ecdysozoa</taxon>
        <taxon>Arthropoda</taxon>
        <taxon>Hexapoda</taxon>
        <taxon>Insecta</taxon>
        <taxon>Pterygota</taxon>
        <taxon>Neoptera</taxon>
        <taxon>Endopterygota</taxon>
        <taxon>Lepidoptera</taxon>
        <taxon>Glossata</taxon>
        <taxon>Ditrysia</taxon>
        <taxon>Geometroidea</taxon>
        <taxon>Geometridae</taxon>
        <taxon>Larentiinae</taxon>
        <taxon>Operophtera</taxon>
    </lineage>
</organism>
<reference evidence="2 3" key="1">
    <citation type="journal article" date="2015" name="Genome Biol. Evol.">
        <title>The genome of winter moth (Operophtera brumata) provides a genomic perspective on sexual dimorphism and phenology.</title>
        <authorList>
            <person name="Derks M.F."/>
            <person name="Smit S."/>
            <person name="Salis L."/>
            <person name="Schijlen E."/>
            <person name="Bossers A."/>
            <person name="Mateman C."/>
            <person name="Pijl A.S."/>
            <person name="de Ridder D."/>
            <person name="Groenen M.A."/>
            <person name="Visser M.E."/>
            <person name="Megens H.J."/>
        </authorList>
    </citation>
    <scope>NUCLEOTIDE SEQUENCE [LARGE SCALE GENOMIC DNA]</scope>
    <source>
        <strain evidence="2">WM2013NL</strain>
        <tissue evidence="2">Head and thorax</tissue>
    </source>
</reference>
<dbReference type="Proteomes" id="UP000037510">
    <property type="component" value="Unassembled WGS sequence"/>
</dbReference>
<comment type="caution">
    <text evidence="2">The sequence shown here is derived from an EMBL/GenBank/DDBJ whole genome shotgun (WGS) entry which is preliminary data.</text>
</comment>
<name>A0A0L7L1R2_OPEBR</name>
<gene>
    <name evidence="2" type="ORF">OBRU01_17170</name>
</gene>